<sequence>MENNIVITIVPHVIVKKILNYLFQSLNNWSEKVLVSLDYPPFTIRSNPTLEYAHLWIVKRKLQFSVINVHDLYDCDYRKPFLLDQISAVVPIKRYKTHVGKIDRKLVVGRYPSIFDNSKELQLDKKPWSVTKFNVARFHTSKDNPLANKSALTIIYDYLSSLECLVELQLLNAFQSLRSLRLTFHSNHMQYHNMLQSPVLEDLYLNFTNERWIPLEIELENLLVNTKCALKVLSLHYKFSNNIDLEIFPLLYKNRSVTELSTNLNSDHFVELLNENSTLKTILWSSITINVDSEESLEIQNNSLTELKTPNSFNVHYIPESIKYLTSMGLEITDKPVALCNLIRLTMESIQSNSVSNFVIPSINASQSLCVLVLKNEIKKFKEHNELITQICNSKSIQILHLNQLSLSVENIKYLFQKAPDQMHTLEIVDLKQSFHIKSLRFIGSQRKFKNLFISDLFQTGFSFEIFNQLLQSNFVENLKFIDTTTDKPDIKQETSLTESLSSNTSLIIKKILNYLFQSFSKICSKIGTYFSDGDEFIIALLNKLFLVSKEWNEKVLVSLNYPIFNVRSQFSLNYAHLWIVKRGLKFPEIHCGDIYQVYESPQKLDELCDYVKFHIYRSTLCVLSPYSSEKKISIGRYQKVLENCESLVLRPFEDNPLSVENIKTFHGTDENPINNYSNVSIDFGYGDRWRHGAMAMLLNLNVFRDLKSLKIINHYVDDSTDYKKIFSSLNLEILKFEIPGNTKLADELFKLVASPECKLKVLHLKHKNFLEKDFDLIKEMVHNKSITKLKTNSPSKFYSQMIMENRTLLNFHWIINRGAEILDPISSSSSSLIMFKCPMNFNISHIPMDIQYLNANKLYCPMLKTPLQNLVSLSLCVHDSSSMVNLLIPSIIASKSLRVLKLTREFDVEGTNELISEICNSSSIQHLHFYSFGLSVQNIKYLLQSAPPQMHTLEILNNKKAFHPNGLKQMGSQRKFKSLYISDLFQKGYFFEMLQEILTTNFVENLKIVDNFSSSITNFEENILDLALNSNTSIITLELPIQMKIRSIMRSKNIQHVYSTLYKIPK</sequence>
<gene>
    <name evidence="1" type="ORF">DLAC_09503</name>
</gene>
<dbReference type="AlphaFoldDB" id="A0A151Z6Z3"/>
<keyword evidence="2" id="KW-1185">Reference proteome</keyword>
<dbReference type="SUPFAM" id="SSF52047">
    <property type="entry name" value="RNI-like"/>
    <property type="match status" value="1"/>
</dbReference>
<proteinExistence type="predicted"/>
<name>A0A151Z6Z3_TIELA</name>
<dbReference type="InParanoid" id="A0A151Z6Z3"/>
<dbReference type="EMBL" id="LODT01000039">
    <property type="protein sequence ID" value="KYQ89554.1"/>
    <property type="molecule type" value="Genomic_DNA"/>
</dbReference>
<comment type="caution">
    <text evidence="1">The sequence shown here is derived from an EMBL/GenBank/DDBJ whole genome shotgun (WGS) entry which is preliminary data.</text>
</comment>
<dbReference type="Proteomes" id="UP000076078">
    <property type="component" value="Unassembled WGS sequence"/>
</dbReference>
<organism evidence="1 2">
    <name type="scientific">Tieghemostelium lacteum</name>
    <name type="common">Slime mold</name>
    <name type="synonym">Dictyostelium lacteum</name>
    <dbReference type="NCBI Taxonomy" id="361077"/>
    <lineage>
        <taxon>Eukaryota</taxon>
        <taxon>Amoebozoa</taxon>
        <taxon>Evosea</taxon>
        <taxon>Eumycetozoa</taxon>
        <taxon>Dictyostelia</taxon>
        <taxon>Dictyosteliales</taxon>
        <taxon>Raperosteliaceae</taxon>
        <taxon>Tieghemostelium</taxon>
    </lineage>
</organism>
<accession>A0A151Z6Z3</accession>
<protein>
    <submittedName>
        <fullName evidence="1">Uncharacterized protein</fullName>
    </submittedName>
</protein>
<reference evidence="1 2" key="1">
    <citation type="submission" date="2015-12" db="EMBL/GenBank/DDBJ databases">
        <title>Dictyostelia acquired genes for synthesis and detection of signals that induce cell-type specialization by lateral gene transfer from prokaryotes.</title>
        <authorList>
            <person name="Gloeckner G."/>
            <person name="Schaap P."/>
        </authorList>
    </citation>
    <scope>NUCLEOTIDE SEQUENCE [LARGE SCALE GENOMIC DNA]</scope>
    <source>
        <strain evidence="1 2">TK</strain>
    </source>
</reference>
<evidence type="ECO:0000313" key="1">
    <source>
        <dbReference type="EMBL" id="KYQ89554.1"/>
    </source>
</evidence>
<evidence type="ECO:0000313" key="2">
    <source>
        <dbReference type="Proteomes" id="UP000076078"/>
    </source>
</evidence>